<evidence type="ECO:0000313" key="7">
    <source>
        <dbReference type="EMBL" id="RKG68413.1"/>
    </source>
</evidence>
<evidence type="ECO:0000259" key="6">
    <source>
        <dbReference type="Pfam" id="PF20473"/>
    </source>
</evidence>
<protein>
    <recommendedName>
        <fullName evidence="1">site-specific DNA-methyltransferase (adenine-specific)</fullName>
        <ecNumber evidence="1">2.1.1.72</ecNumber>
    </recommendedName>
</protein>
<accession>A0A3A8HT36</accession>
<dbReference type="GO" id="GO:0003676">
    <property type="term" value="F:nucleic acid binding"/>
    <property type="evidence" value="ECO:0007669"/>
    <property type="project" value="InterPro"/>
</dbReference>
<dbReference type="Proteomes" id="UP000268094">
    <property type="component" value="Unassembled WGS sequence"/>
</dbReference>
<sequence>MELTKAELTSLHEAAIHDWTRVNPAIFGTIFQSTMDEDERHAYGAHFTHEQDILKVVNPTIIRPWQDRIDKAGTLKELLEVKKALNKFRVIDPACGSGNFLYVAFRALKRLEIDLLLAIRKAYSGKKAQAVAQGSLSVQQFYGFDVIPFAVELAKVTLLLAKELALKEAQEMLGDDQGMFDLDPALPLENLNSNIVCADALLSKWPKVDVIIGNPPFVSKNNAAAEIDSERLAAVRKAMPEVSRRADYCVYFFRRAHEELPLGGRAGLVGTNTIRENESRDSGLSYIVNSGGTIVEAVSTQHWSGDAAVHVSIVNWVRGTATGKKALFSQAEDGTWSRADLTKIGPALRDGVDVSSAQPLKRNADSAVCFQGQTHGHEGFLPFGEDLEMILKDRSSRDVVHPYLIGEDLVGRKDSSPSRYILNLNHCGDLFEAMKHKSAFAHLAKQVQPDIEEAARKEHAKSGKASGPRQSHAKRWWKHWRGREEMLAAIGKLSRYIACSRVTKRPIFEFVSSEIHPSDVVQVFALEDDYSFGVLQSGLHWKWFITRCSTLEERPRYTSDTVFDSFPWPQDASEKQALAVAKAAHELRQLRRSLMMSHGWSLRDLYRASEQGGKNDLGDAQAALDECVGAAFGMSRKEQEEPLAFFLELNLSLAGAEGKNRIIVGPGLAPCVKKREKLVTSDCIVPAGLP</sequence>
<comment type="catalytic activity">
    <reaction evidence="4">
        <text>a 2'-deoxyadenosine in DNA + S-adenosyl-L-methionine = an N(6)-methyl-2'-deoxyadenosine in DNA + S-adenosyl-L-homocysteine + H(+)</text>
        <dbReference type="Rhea" id="RHEA:15197"/>
        <dbReference type="Rhea" id="RHEA-COMP:12418"/>
        <dbReference type="Rhea" id="RHEA-COMP:12419"/>
        <dbReference type="ChEBI" id="CHEBI:15378"/>
        <dbReference type="ChEBI" id="CHEBI:57856"/>
        <dbReference type="ChEBI" id="CHEBI:59789"/>
        <dbReference type="ChEBI" id="CHEBI:90615"/>
        <dbReference type="ChEBI" id="CHEBI:90616"/>
        <dbReference type="EC" id="2.1.1.72"/>
    </reaction>
</comment>
<dbReference type="Gene3D" id="3.40.50.150">
    <property type="entry name" value="Vaccinia Virus protein VP39"/>
    <property type="match status" value="1"/>
</dbReference>
<organism evidence="7 8">
    <name type="scientific">Corallococcus terminator</name>
    <dbReference type="NCBI Taxonomy" id="2316733"/>
    <lineage>
        <taxon>Bacteria</taxon>
        <taxon>Pseudomonadati</taxon>
        <taxon>Myxococcota</taxon>
        <taxon>Myxococcia</taxon>
        <taxon>Myxococcales</taxon>
        <taxon>Cystobacterineae</taxon>
        <taxon>Myxococcaceae</taxon>
        <taxon>Corallococcus</taxon>
    </lineage>
</organism>
<dbReference type="PANTHER" id="PTHR33841:SF1">
    <property type="entry name" value="DNA METHYLTRANSFERASE A"/>
    <property type="match status" value="1"/>
</dbReference>
<evidence type="ECO:0000313" key="8">
    <source>
        <dbReference type="Proteomes" id="UP000268094"/>
    </source>
</evidence>
<reference evidence="8" key="1">
    <citation type="submission" date="2018-09" db="EMBL/GenBank/DDBJ databases">
        <authorList>
            <person name="Livingstone P.G."/>
            <person name="Whitworth D.E."/>
        </authorList>
    </citation>
    <scope>NUCLEOTIDE SEQUENCE [LARGE SCALE GENOMIC DNA]</scope>
    <source>
        <strain evidence="8">CA054A</strain>
    </source>
</reference>
<dbReference type="InterPro" id="IPR050953">
    <property type="entry name" value="N4_N6_ade-DNA_methylase"/>
</dbReference>
<dbReference type="AlphaFoldDB" id="A0A3A8HT36"/>
<keyword evidence="8" id="KW-1185">Reference proteome</keyword>
<dbReference type="PANTHER" id="PTHR33841">
    <property type="entry name" value="DNA METHYLTRANSFERASE YEEA-RELATED"/>
    <property type="match status" value="1"/>
</dbReference>
<name>A0A3A8HT36_9BACT</name>
<evidence type="ECO:0000256" key="2">
    <source>
        <dbReference type="ARBA" id="ARBA00022603"/>
    </source>
</evidence>
<dbReference type="PRINTS" id="PR00507">
    <property type="entry name" value="N12N6MTFRASE"/>
</dbReference>
<dbReference type="EMBL" id="RAVZ01000608">
    <property type="protein sequence ID" value="RKG68413.1"/>
    <property type="molecule type" value="Genomic_DNA"/>
</dbReference>
<dbReference type="InterPro" id="IPR002052">
    <property type="entry name" value="DNA_methylase_N6_adenine_CS"/>
</dbReference>
<dbReference type="InterPro" id="IPR046820">
    <property type="entry name" value="MmeI_TRD"/>
</dbReference>
<comment type="caution">
    <text evidence="7">The sequence shown here is derived from an EMBL/GenBank/DDBJ whole genome shotgun (WGS) entry which is preliminary data.</text>
</comment>
<dbReference type="InterPro" id="IPR046816">
    <property type="entry name" value="MmeI_Mtase"/>
</dbReference>
<dbReference type="EC" id="2.1.1.72" evidence="1"/>
<evidence type="ECO:0000259" key="5">
    <source>
        <dbReference type="Pfam" id="PF20466"/>
    </source>
</evidence>
<dbReference type="GO" id="GO:0032259">
    <property type="term" value="P:methylation"/>
    <property type="evidence" value="ECO:0007669"/>
    <property type="project" value="UniProtKB-KW"/>
</dbReference>
<feature type="domain" description="MmeI-like target recognition" evidence="5">
    <location>
        <begin position="508"/>
        <end position="570"/>
    </location>
</feature>
<dbReference type="GO" id="GO:0009007">
    <property type="term" value="F:site-specific DNA-methyltransferase (adenine-specific) activity"/>
    <property type="evidence" value="ECO:0007669"/>
    <property type="project" value="UniProtKB-EC"/>
</dbReference>
<dbReference type="PROSITE" id="PS00092">
    <property type="entry name" value="N6_MTASE"/>
    <property type="match status" value="1"/>
</dbReference>
<evidence type="ECO:0000256" key="4">
    <source>
        <dbReference type="ARBA" id="ARBA00047942"/>
    </source>
</evidence>
<evidence type="ECO:0000256" key="1">
    <source>
        <dbReference type="ARBA" id="ARBA00011900"/>
    </source>
</evidence>
<keyword evidence="3 7" id="KW-0808">Transferase</keyword>
<dbReference type="Pfam" id="PF20473">
    <property type="entry name" value="MmeI_Mtase"/>
    <property type="match status" value="1"/>
</dbReference>
<keyword evidence="2 7" id="KW-0489">Methyltransferase</keyword>
<dbReference type="SUPFAM" id="SSF53335">
    <property type="entry name" value="S-adenosyl-L-methionine-dependent methyltransferases"/>
    <property type="match status" value="1"/>
</dbReference>
<proteinExistence type="predicted"/>
<gene>
    <name evidence="7" type="ORF">D7V88_40685</name>
</gene>
<dbReference type="InterPro" id="IPR029063">
    <property type="entry name" value="SAM-dependent_MTases_sf"/>
</dbReference>
<dbReference type="Pfam" id="PF20466">
    <property type="entry name" value="MmeI_TRD"/>
    <property type="match status" value="1"/>
</dbReference>
<evidence type="ECO:0000256" key="3">
    <source>
        <dbReference type="ARBA" id="ARBA00022679"/>
    </source>
</evidence>
<feature type="domain" description="MmeI-like DNA-methyltransferase" evidence="6">
    <location>
        <begin position="75"/>
        <end position="328"/>
    </location>
</feature>